<dbReference type="AlphaFoldDB" id="A0A061B117"/>
<evidence type="ECO:0000256" key="3">
    <source>
        <dbReference type="ARBA" id="ARBA00023242"/>
    </source>
</evidence>
<feature type="domain" description="Nucleoporin Nup120/160 beta-propeller" evidence="4">
    <location>
        <begin position="71"/>
        <end position="544"/>
    </location>
</feature>
<evidence type="ECO:0000256" key="1">
    <source>
        <dbReference type="ARBA" id="ARBA00004123"/>
    </source>
</evidence>
<evidence type="ECO:0000313" key="7">
    <source>
        <dbReference type="EMBL" id="CDR43185.1"/>
    </source>
</evidence>
<organism evidence="7">
    <name type="scientific">Cyberlindnera fabianii</name>
    <name type="common">Yeast</name>
    <name type="synonym">Hansenula fabianii</name>
    <dbReference type="NCBI Taxonomy" id="36022"/>
    <lineage>
        <taxon>Eukaryota</taxon>
        <taxon>Fungi</taxon>
        <taxon>Dikarya</taxon>
        <taxon>Ascomycota</taxon>
        <taxon>Saccharomycotina</taxon>
        <taxon>Saccharomycetes</taxon>
        <taxon>Phaffomycetales</taxon>
        <taxon>Phaffomycetaceae</taxon>
        <taxon>Cyberlindnera</taxon>
    </lineage>
</organism>
<dbReference type="Pfam" id="PF11715">
    <property type="entry name" value="Beta-prop_Nup120_160"/>
    <property type="match status" value="1"/>
</dbReference>
<dbReference type="InterPro" id="IPR021717">
    <property type="entry name" value="Nucleoporin_Nup160"/>
</dbReference>
<dbReference type="Pfam" id="PF23354">
    <property type="entry name" value="TPR_NUP160_120_M"/>
    <property type="match status" value="1"/>
</dbReference>
<reference evidence="7" key="1">
    <citation type="journal article" date="2014" name="Genome Announc.">
        <title>Genome sequence of the yeast Cyberlindnera fabianii (Hansenula fabianii).</title>
        <authorList>
            <person name="Freel K.C."/>
            <person name="Sarilar V."/>
            <person name="Neuveglise C."/>
            <person name="Devillers H."/>
            <person name="Friedrich A."/>
            <person name="Schacherer J."/>
        </authorList>
    </citation>
    <scope>NUCLEOTIDE SEQUENCE</scope>
    <source>
        <strain evidence="7">YJS4271</strain>
    </source>
</reference>
<evidence type="ECO:0000256" key="2">
    <source>
        <dbReference type="ARBA" id="ARBA00022448"/>
    </source>
</evidence>
<dbReference type="GO" id="GO:0005643">
    <property type="term" value="C:nuclear pore"/>
    <property type="evidence" value="ECO:0007669"/>
    <property type="project" value="UniProtKB-ARBA"/>
</dbReference>
<dbReference type="GO" id="GO:0017056">
    <property type="term" value="F:structural constituent of nuclear pore"/>
    <property type="evidence" value="ECO:0007669"/>
    <property type="project" value="TreeGrafter"/>
</dbReference>
<dbReference type="VEuPathDB" id="FungiDB:BON22_2860"/>
<accession>A0A061B117</accession>
<keyword evidence="3" id="KW-0539">Nucleus</keyword>
<evidence type="ECO:0000259" key="6">
    <source>
        <dbReference type="Pfam" id="PF23354"/>
    </source>
</evidence>
<dbReference type="PANTHER" id="PTHR21286:SF0">
    <property type="entry name" value="NUCLEAR PORE COMPLEX PROTEIN NUP160"/>
    <property type="match status" value="1"/>
</dbReference>
<dbReference type="InterPro" id="IPR059141">
    <property type="entry name" value="Beta-prop_Nup120_160"/>
</dbReference>
<feature type="domain" description="NUP160 middle TPR" evidence="6">
    <location>
        <begin position="817"/>
        <end position="1020"/>
    </location>
</feature>
<dbReference type="Pfam" id="PF22114">
    <property type="entry name" value="NUP120_helical_2"/>
    <property type="match status" value="1"/>
</dbReference>
<feature type="domain" description="Nucleoporin NUP120 helical" evidence="5">
    <location>
        <begin position="571"/>
        <end position="708"/>
    </location>
</feature>
<comment type="subcellular location">
    <subcellularLocation>
        <location evidence="1">Nucleus</location>
    </subcellularLocation>
</comment>
<proteinExistence type="predicted"/>
<dbReference type="OrthoDB" id="67716at2759"/>
<dbReference type="PANTHER" id="PTHR21286">
    <property type="entry name" value="NUCLEAR PORE COMPLEX PROTEIN NUP160"/>
    <property type="match status" value="1"/>
</dbReference>
<sequence>MSLVSTHTRRTVYQSPSSLLEVDVARHPWSSARVSRLANITDPEHVFKQGLTASKTDVLKVEGDVLPNRINYRILEEGYSAVFIPVLFNNTFDIKLRSIKVNLPDKIRDQCFTINQFTDKNGDPTIVVDAITETGVLITFTIKILDFVVGSQSTLSTKTSSEWSKLSNPYGFDVRKPHIMHSYRPDYLIVFFRDGGIIAFQKDINGDVESVIFTDNSYLESLGQLFRPWANKNTFNGEKDLSVKTVIDVIHFNDYLITVTISRQLRIWSVSKQCLILEKDLAQFLTTKTSNSREFLDSTPTKLLDIFTTQTGGASDTSPTHYLTVFLPFGNGTFKLFSIKEDDFDIIDLGVQYEFTASLPDTNSIWLVGDFQLTRVDDRFELWVLWKSNTSSFVQQLQLDSELKYEWFGVHDSIAIVEKNVDEGWSEYYGRKIFQSGLYSKQVIETALPIFEKHFLGGFEDVADVVDDLTLFERVTKSISRGIESSQHIESTLERQFSRFDTLCAEFKKQADEPLKLYLDDKSGIVLVINRQEGSFVRPSSALELLNHNKSLKVSNVGDLKSVGDHLRFVNVISEFKASLSSDVFANVKTQILRAFTHPEKDTDPILASIYDQHLKDKFNPVNLGKLVEELSQFDNLFTLIDEIIKFQSTGKDKPRTTSSTLTALSISMLTETTRDLVDTNTDIMFSILILLLVLDFDDKTLLNTVSKRVIKLITSYEIFKTSLEINFNPTTGNVEVDEPVIPSVESLFTNVMTTKFADGFPVTRSNMVQFCTQLVIPFIQTNEFLYHISSFLISRDLSFLVYERFLKFYDDNYIFHLLKALVFFKTNQPIKAAKYFANYADEVTKHSLTPSESQIFKPLEEFAVLFGTNLGKYYLNIAIMFLNGLHFDQAEKFIALLSDGRQSEGFEKKYKKDKDYTSFTISVEKLDLVKANSAFKLITDPKLRSTALEKFISAMYNHQSIHQLIEFDSLRGDTAVDALLLKKAQSADIKRSLWFYQVLYAYRLNCGDFRGASEALYDFIAQHRESHDDGLKIAIAEMYSVILNIVGTLEKDDQWIIKHGEEQDVVSLSGLREEKEAFVNGLSREVRLRCGM</sequence>
<protein>
    <submittedName>
        <fullName evidence="7">CYFA0S11e01200g1_1</fullName>
    </submittedName>
</protein>
<name>A0A061B117_CYBFA</name>
<evidence type="ECO:0000259" key="4">
    <source>
        <dbReference type="Pfam" id="PF11715"/>
    </source>
</evidence>
<dbReference type="PhylomeDB" id="A0A061B117"/>
<dbReference type="InterPro" id="IPR055090">
    <property type="entry name" value="NUP120_helical_saccharomycetes"/>
</dbReference>
<gene>
    <name evidence="7" type="ORF">CYFA0S_11e01200g</name>
</gene>
<evidence type="ECO:0000259" key="5">
    <source>
        <dbReference type="Pfam" id="PF22114"/>
    </source>
</evidence>
<dbReference type="EMBL" id="LK052896">
    <property type="protein sequence ID" value="CDR43185.1"/>
    <property type="molecule type" value="Genomic_DNA"/>
</dbReference>
<keyword evidence="2" id="KW-0813">Transport</keyword>
<dbReference type="InterPro" id="IPR056535">
    <property type="entry name" value="TPR_NUP160_M"/>
</dbReference>